<dbReference type="GO" id="GO:0016705">
    <property type="term" value="F:oxidoreductase activity, acting on paired donors, with incorporation or reduction of molecular oxygen"/>
    <property type="evidence" value="ECO:0007669"/>
    <property type="project" value="InterPro"/>
</dbReference>
<keyword evidence="4" id="KW-0503">Monooxygenase</keyword>
<evidence type="ECO:0000256" key="2">
    <source>
        <dbReference type="ARBA" id="ARBA00022723"/>
    </source>
</evidence>
<keyword evidence="4" id="KW-0560">Oxidoreductase</keyword>
<dbReference type="KEGG" id="tad:TRIADDRAFT_60776"/>
<dbReference type="Gene3D" id="1.10.630.10">
    <property type="entry name" value="Cytochrome P450"/>
    <property type="match status" value="1"/>
</dbReference>
<proteinExistence type="inferred from homology"/>
<keyword evidence="3 4" id="KW-0408">Iron</keyword>
<dbReference type="AlphaFoldDB" id="B3S8X4"/>
<comment type="similarity">
    <text evidence="1 4">Belongs to the cytochrome P450 family.</text>
</comment>
<dbReference type="EMBL" id="DS985257">
    <property type="protein sequence ID" value="EDV20846.1"/>
    <property type="molecule type" value="Genomic_DNA"/>
</dbReference>
<keyword evidence="2 4" id="KW-0479">Metal-binding</keyword>
<evidence type="ECO:0000313" key="5">
    <source>
        <dbReference type="EMBL" id="EDV20846.1"/>
    </source>
</evidence>
<dbReference type="GO" id="GO:0020037">
    <property type="term" value="F:heme binding"/>
    <property type="evidence" value="ECO:0007669"/>
    <property type="project" value="InterPro"/>
</dbReference>
<evidence type="ECO:0000313" key="6">
    <source>
        <dbReference type="Proteomes" id="UP000009022"/>
    </source>
</evidence>
<keyword evidence="6" id="KW-1185">Reference proteome</keyword>
<sequence length="419" mass="47619">MAKVPGHIGMPIIGDRSLEFANDSLKFVNNHIQKYGRIFQSRLLNRQTIFLASYDAVQQLLNDTNGTYDMEYRYKALWGENILHYNVTSELITDKEATRVKAVLGKCLDPDQLARLCGPMIHKILENLLGSLEHEKEVPLYTKFKQVASYITVCLFLGLDPGSTHEIDSIIELTTEHWHGLISIPVSASFTGWSTTFGKAIKAKDELIDRIEELLCRFDKNEFNQTISNAGFKSREELRNHILLFVSALPPKAVASLLASTFIELGKTGHARYVDIARNDLDLLNAITTEIERLHPPFIGGKRQAIKGGVISGFTIPKGCSLLYLTHAAHRDPAAFPNPDQFLPERCSNNRKIWTFGGGRRACVGRTLMKMMLQETISYVIKNYDWQFQSDVCNIKYKTLPVYRPDKEFYVKFTRRDNP</sequence>
<dbReference type="PANTHER" id="PTHR24286:SF252">
    <property type="entry name" value="CYTOCHROME P450 26B1"/>
    <property type="match status" value="1"/>
</dbReference>
<dbReference type="InterPro" id="IPR002397">
    <property type="entry name" value="Cyt_P450_B"/>
</dbReference>
<organism evidence="5 6">
    <name type="scientific">Trichoplax adhaerens</name>
    <name type="common">Trichoplax reptans</name>
    <dbReference type="NCBI Taxonomy" id="10228"/>
    <lineage>
        <taxon>Eukaryota</taxon>
        <taxon>Metazoa</taxon>
        <taxon>Placozoa</taxon>
        <taxon>Uniplacotomia</taxon>
        <taxon>Trichoplacea</taxon>
        <taxon>Trichoplacidae</taxon>
        <taxon>Trichoplax</taxon>
    </lineage>
</organism>
<dbReference type="GO" id="GO:0004497">
    <property type="term" value="F:monooxygenase activity"/>
    <property type="evidence" value="ECO:0000318"/>
    <property type="project" value="GO_Central"/>
</dbReference>
<dbReference type="InParanoid" id="B3S8X4"/>
<dbReference type="PROSITE" id="PS00086">
    <property type="entry name" value="CYTOCHROME_P450"/>
    <property type="match status" value="1"/>
</dbReference>
<dbReference type="InterPro" id="IPR036396">
    <property type="entry name" value="Cyt_P450_sf"/>
</dbReference>
<evidence type="ECO:0000256" key="1">
    <source>
        <dbReference type="ARBA" id="ARBA00010617"/>
    </source>
</evidence>
<dbReference type="FunFam" id="1.10.630.10:FF:000150">
    <property type="entry name" value="beta-amyrin 11-oxidase"/>
    <property type="match status" value="1"/>
</dbReference>
<dbReference type="OrthoDB" id="1470350at2759"/>
<protein>
    <recommendedName>
        <fullName evidence="7">Cytochrome P450</fullName>
    </recommendedName>
</protein>
<keyword evidence="4" id="KW-0349">Heme</keyword>
<evidence type="ECO:0000256" key="3">
    <source>
        <dbReference type="ARBA" id="ARBA00023004"/>
    </source>
</evidence>
<dbReference type="GeneID" id="6757933"/>
<dbReference type="PhylomeDB" id="B3S8X4"/>
<dbReference type="Pfam" id="PF00067">
    <property type="entry name" value="p450"/>
    <property type="match status" value="1"/>
</dbReference>
<dbReference type="InterPro" id="IPR017972">
    <property type="entry name" value="Cyt_P450_CS"/>
</dbReference>
<dbReference type="PANTHER" id="PTHR24286">
    <property type="entry name" value="CYTOCHROME P450 26"/>
    <property type="match status" value="1"/>
</dbReference>
<dbReference type="CDD" id="cd00302">
    <property type="entry name" value="cytochrome_P450"/>
    <property type="match status" value="1"/>
</dbReference>
<gene>
    <name evidence="5" type="ORF">TRIADDRAFT_60776</name>
</gene>
<evidence type="ECO:0008006" key="7">
    <source>
        <dbReference type="Google" id="ProtNLM"/>
    </source>
</evidence>
<name>B3S8X4_TRIAD</name>
<dbReference type="InterPro" id="IPR001128">
    <property type="entry name" value="Cyt_P450"/>
</dbReference>
<dbReference type="HOGENOM" id="CLU_691267_0_0_1"/>
<dbReference type="SUPFAM" id="SSF48264">
    <property type="entry name" value="Cytochrome P450"/>
    <property type="match status" value="1"/>
</dbReference>
<evidence type="ECO:0000256" key="4">
    <source>
        <dbReference type="RuleBase" id="RU000461"/>
    </source>
</evidence>
<accession>B3S8X4</accession>
<dbReference type="Proteomes" id="UP000009022">
    <property type="component" value="Unassembled WGS sequence"/>
</dbReference>
<dbReference type="GO" id="GO:0005506">
    <property type="term" value="F:iron ion binding"/>
    <property type="evidence" value="ECO:0007669"/>
    <property type="project" value="InterPro"/>
</dbReference>
<dbReference type="CTD" id="6757933"/>
<dbReference type="eggNOG" id="KOG0157">
    <property type="taxonomic scope" value="Eukaryota"/>
</dbReference>
<dbReference type="OMA" id="QNLEYKW"/>
<dbReference type="PRINTS" id="PR00359">
    <property type="entry name" value="BP450"/>
</dbReference>
<dbReference type="RefSeq" id="XP_002116787.1">
    <property type="nucleotide sequence ID" value="XM_002116751.1"/>
</dbReference>
<reference evidence="5 6" key="1">
    <citation type="journal article" date="2008" name="Nature">
        <title>The Trichoplax genome and the nature of placozoans.</title>
        <authorList>
            <person name="Srivastava M."/>
            <person name="Begovic E."/>
            <person name="Chapman J."/>
            <person name="Putnam N.H."/>
            <person name="Hellsten U."/>
            <person name="Kawashima T."/>
            <person name="Kuo A."/>
            <person name="Mitros T."/>
            <person name="Salamov A."/>
            <person name="Carpenter M.L."/>
            <person name="Signorovitch A.Y."/>
            <person name="Moreno M.A."/>
            <person name="Kamm K."/>
            <person name="Grimwood J."/>
            <person name="Schmutz J."/>
            <person name="Shapiro H."/>
            <person name="Grigoriev I.V."/>
            <person name="Buss L.W."/>
            <person name="Schierwater B."/>
            <person name="Dellaporta S.L."/>
            <person name="Rokhsar D.S."/>
        </authorList>
    </citation>
    <scope>NUCLEOTIDE SEQUENCE [LARGE SCALE GENOMIC DNA]</scope>
    <source>
        <strain evidence="5 6">Grell-BS-1999</strain>
    </source>
</reference>